<keyword evidence="6" id="KW-0677">Repeat</keyword>
<dbReference type="GO" id="GO:0019677">
    <property type="term" value="P:NAD+ catabolic process"/>
    <property type="evidence" value="ECO:0007669"/>
    <property type="project" value="UniProtKB-ARBA"/>
</dbReference>
<feature type="compositionally biased region" description="Polar residues" evidence="11">
    <location>
        <begin position="1149"/>
        <end position="1159"/>
    </location>
</feature>
<dbReference type="Gene3D" id="3.40.50.10140">
    <property type="entry name" value="Toll/interleukin-1 receptor homology (TIR) domain"/>
    <property type="match status" value="1"/>
</dbReference>
<feature type="compositionally biased region" description="Polar residues" evidence="11">
    <location>
        <begin position="1166"/>
        <end position="1194"/>
    </location>
</feature>
<protein>
    <recommendedName>
        <fullName evidence="3">ADP-ribosyl cyclase/cyclic ADP-ribose hydrolase</fullName>
        <ecNumber evidence="3">3.2.2.6</ecNumber>
    </recommendedName>
</protein>
<dbReference type="InterPro" id="IPR039184">
    <property type="entry name" value="SARM1"/>
</dbReference>
<dbReference type="PANTHER" id="PTHR22998">
    <property type="entry name" value="SARM1"/>
    <property type="match status" value="1"/>
</dbReference>
<keyword evidence="7" id="KW-0378">Hydrolase</keyword>
<evidence type="ECO:0000256" key="3">
    <source>
        <dbReference type="ARBA" id="ARBA00011982"/>
    </source>
</evidence>
<feature type="region of interest" description="Disordered" evidence="11">
    <location>
        <begin position="304"/>
        <end position="326"/>
    </location>
</feature>
<organism evidence="14">
    <name type="scientific">Simocephalus serrulatus</name>
    <dbReference type="NCBI Taxonomy" id="117539"/>
    <lineage>
        <taxon>Eukaryota</taxon>
        <taxon>Metazoa</taxon>
        <taxon>Ecdysozoa</taxon>
        <taxon>Arthropoda</taxon>
        <taxon>Crustacea</taxon>
        <taxon>Branchiopoda</taxon>
        <taxon>Diplostraca</taxon>
        <taxon>Cladocera</taxon>
        <taxon>Anomopoda</taxon>
        <taxon>Daphniidae</taxon>
        <taxon>Simocephalus</taxon>
    </lineage>
</organism>
<dbReference type="GO" id="GO:0007165">
    <property type="term" value="P:signal transduction"/>
    <property type="evidence" value="ECO:0007669"/>
    <property type="project" value="InterPro"/>
</dbReference>
<feature type="compositionally biased region" description="Low complexity" evidence="11">
    <location>
        <begin position="101"/>
        <end position="117"/>
    </location>
</feature>
<dbReference type="GO" id="GO:0044297">
    <property type="term" value="C:cell body"/>
    <property type="evidence" value="ECO:0007669"/>
    <property type="project" value="UniProtKB-ARBA"/>
</dbReference>
<evidence type="ECO:0000259" key="13">
    <source>
        <dbReference type="PROSITE" id="PS50105"/>
    </source>
</evidence>
<dbReference type="Gene3D" id="1.25.10.10">
    <property type="entry name" value="Leucine-rich Repeat Variant"/>
    <property type="match status" value="1"/>
</dbReference>
<dbReference type="InterPro" id="IPR001660">
    <property type="entry name" value="SAM"/>
</dbReference>
<comment type="subcellular location">
    <subcellularLocation>
        <location evidence="1">Cytoplasm</location>
    </subcellularLocation>
</comment>
<keyword evidence="8" id="KW-0391">Immunity</keyword>
<feature type="compositionally biased region" description="Low complexity" evidence="11">
    <location>
        <begin position="1235"/>
        <end position="1257"/>
    </location>
</feature>
<feature type="region of interest" description="Disordered" evidence="11">
    <location>
        <begin position="1234"/>
        <end position="1257"/>
    </location>
</feature>
<dbReference type="CDD" id="cd09501">
    <property type="entry name" value="SAM_SARM1-like_repeat1"/>
    <property type="match status" value="1"/>
</dbReference>
<dbReference type="EMBL" id="LR024442">
    <property type="protein sequence ID" value="SVE94061.1"/>
    <property type="molecule type" value="mRNA"/>
</dbReference>
<dbReference type="SMART" id="SM00255">
    <property type="entry name" value="TIR"/>
    <property type="match status" value="1"/>
</dbReference>
<feature type="region of interest" description="Disordered" evidence="11">
    <location>
        <begin position="1435"/>
        <end position="1460"/>
    </location>
</feature>
<evidence type="ECO:0000313" key="14">
    <source>
        <dbReference type="EMBL" id="SVE94061.1"/>
    </source>
</evidence>
<dbReference type="PANTHER" id="PTHR22998:SF1">
    <property type="entry name" value="NAD(+) HYDROLASE SARM1"/>
    <property type="match status" value="1"/>
</dbReference>
<dbReference type="FunFam" id="1.10.150.50:FF:000043">
    <property type="entry name" value="Sterile alpha and TIR motif-containing 1"/>
    <property type="match status" value="1"/>
</dbReference>
<accession>A0A4Y7NLD5</accession>
<dbReference type="GO" id="GO:0035591">
    <property type="term" value="F:signaling adaptor activity"/>
    <property type="evidence" value="ECO:0007669"/>
    <property type="project" value="InterPro"/>
</dbReference>
<dbReference type="PROSITE" id="PS50105">
    <property type="entry name" value="SAM_DOMAIN"/>
    <property type="match status" value="2"/>
</dbReference>
<dbReference type="InterPro" id="IPR013761">
    <property type="entry name" value="SAM/pointed_sf"/>
</dbReference>
<dbReference type="InterPro" id="IPR016024">
    <property type="entry name" value="ARM-type_fold"/>
</dbReference>
<dbReference type="SMART" id="SM00454">
    <property type="entry name" value="SAM"/>
    <property type="match status" value="2"/>
</dbReference>
<dbReference type="GO" id="GO:0030425">
    <property type="term" value="C:dendrite"/>
    <property type="evidence" value="ECO:0007669"/>
    <property type="project" value="TreeGrafter"/>
</dbReference>
<evidence type="ECO:0000256" key="6">
    <source>
        <dbReference type="ARBA" id="ARBA00022737"/>
    </source>
</evidence>
<evidence type="ECO:0000256" key="7">
    <source>
        <dbReference type="ARBA" id="ARBA00022801"/>
    </source>
</evidence>
<dbReference type="CDD" id="cd09502">
    <property type="entry name" value="SAM_SARM1-like_repeat2"/>
    <property type="match status" value="1"/>
</dbReference>
<feature type="domain" description="TIR" evidence="12">
    <location>
        <begin position="989"/>
        <end position="1132"/>
    </location>
</feature>
<dbReference type="InterPro" id="IPR000157">
    <property type="entry name" value="TIR_dom"/>
</dbReference>
<feature type="domain" description="SAM" evidence="13">
    <location>
        <begin position="920"/>
        <end position="977"/>
    </location>
</feature>
<evidence type="ECO:0000256" key="4">
    <source>
        <dbReference type="ARBA" id="ARBA00022490"/>
    </source>
</evidence>
<dbReference type="GO" id="GO:0003953">
    <property type="term" value="F:NAD+ nucleosidase activity"/>
    <property type="evidence" value="ECO:0007669"/>
    <property type="project" value="InterPro"/>
</dbReference>
<sequence length="1477" mass="160334">MDRASSPFRIRMSEFPVENQTMSGMSSELSATPDGAVINGVASGRSGDVAAMIENFQHKKTGASSSTAAMLNRINSNVVPVPGGGGGVVVTSVAGSPGTVVVNTNPTQVMSSSSSSSRVKRSSQKNQAYSRRTWSCLLPSHAVNCDMLNSAHVWPSLIWIVIKQVMHHSMSSSEISSSNKHSSTSSKMSTQELTSNLSELKSSMSEMKSSLSSHLVAAAAAAAAQASSSSGAKFSSAGLLQGSLEGLNMVCGDGSDLAVADVEHDFGVVANPAGCLSTLNNNNINGGKSSEMKFEQTRVASATSTKITHGDGYSSEEATANASHSRRLQADGLHYEESGQAAAMKARLEMDGVTAEKAAAVKQEQRSLKAGDVTQQESRTTAAASMKLTTDNFSAEKVAMATQQQKQTVTSSGRFNQERHATAASQSKLTINAKSVRKELSVVSSSQMNGTLISLEDADLMSSLPSLDDLDILDSSSDLAEVEQAKAKYIGAMSSCVERLKEMARRNKQSQMMPVYLDRVSQMVGKAWAVPAPHGQSLASSLCDVLRDNGGLDVLINNCVSDDSNLQLSSARLLEQCLTQENREYVVECGLDKVVSVACGCTEASAQVDQSRVGTGLLEHLFQHNEVTCSDVVKLGGLDAVVRECRRSDVEILRHCAGALANLSLYGGAENQEAMIKRQVPMWLFPLAFHSDDNIKYYACLAIAVLVANKEIEAAVLQSVTLNLVEPFVSTHNPNEFANTVAATWQHHARRGLGQSKNWLRRLVPVLNSKREEARNLAAFHFCMEAGIIQKSQGSTDIFCEIGAIEPLKSVASSPNAIASKYAAQTLRLIGEEVPHKLSQQVPLWSSEDVREWVRQIGFADHCQSFADICKVDGDLLLQLTEEMLRDDIGMRNAILRKRFMRELAILKKMADYSSCDKSSLNDFLQSLDPGFCAYTYSMLNAGVDKKSLRLLSEEQLLTECGIINSIHRQRIFDAIRGENGIYDYLDNKPLDAFISYRRSTGSQLASLLKVHLQLRNFTVFIDVERLEAGKFDNNLLQSISQAKYFLLVLTPNALDRCLGDDERKDWVHREIVAALESNCKIIPIIDNFQWPLPEDLPEDMRAVCYFNGVRWVHDYQDACVDKLEKFMRGDLYGKGDHIRRPQDGILTPSYTPGSSSILQPGARLISSSNCNNGNGQPSYQRQGSNESGKGSCSSDKDMGGVGSNGFCNGVGGGGGAISVANPVALHRNHLRAVSPSCTQRSPSPSRSPLQQQQGQWQKRLLLRGSGERAASPTRSISPRPIPISPLVQRRISAGQQIMPAPFFNQARNGWVTPIGSLSSNWSSGNVPLRSRSLDTGLSNETKLDEHPNHPPQINEVVIPDTSDSEHDDVMEEPPPERVERPVRPTSLATKSPSPPLVFVQQPSPTTDRPSRKDRMQVVRTKSKAAQTIVAAINQAAGTRKTRRSTADDESPDATTPTGSAKFVDRCVTKMKTLINK</sequence>
<dbReference type="PROSITE" id="PS50104">
    <property type="entry name" value="TIR"/>
    <property type="match status" value="1"/>
</dbReference>
<evidence type="ECO:0000256" key="8">
    <source>
        <dbReference type="ARBA" id="ARBA00022859"/>
    </source>
</evidence>
<comment type="similarity">
    <text evidence="2">Belongs to the SARM1 family.</text>
</comment>
<evidence type="ECO:0000256" key="1">
    <source>
        <dbReference type="ARBA" id="ARBA00004496"/>
    </source>
</evidence>
<dbReference type="SUPFAM" id="SSF47769">
    <property type="entry name" value="SAM/Pointed domain"/>
    <property type="match status" value="2"/>
</dbReference>
<gene>
    <name evidence="14" type="primary">EOG090X00FC</name>
</gene>
<feature type="compositionally biased region" description="Low complexity" evidence="11">
    <location>
        <begin position="173"/>
        <end position="189"/>
    </location>
</feature>
<dbReference type="GO" id="GO:0034128">
    <property type="term" value="P:negative regulation of MyD88-independent toll-like receptor signaling pathway"/>
    <property type="evidence" value="ECO:0007669"/>
    <property type="project" value="InterPro"/>
</dbReference>
<dbReference type="InterPro" id="IPR011989">
    <property type="entry name" value="ARM-like"/>
</dbReference>
<feature type="region of interest" description="Disordered" evidence="11">
    <location>
        <begin position="173"/>
        <end position="201"/>
    </location>
</feature>
<dbReference type="Gene3D" id="1.10.150.50">
    <property type="entry name" value="Transcription Factor, Ets-1"/>
    <property type="match status" value="2"/>
</dbReference>
<dbReference type="GO" id="GO:0048678">
    <property type="term" value="P:response to axon injury"/>
    <property type="evidence" value="ECO:0007669"/>
    <property type="project" value="InterPro"/>
</dbReference>
<dbReference type="SUPFAM" id="SSF52200">
    <property type="entry name" value="Toll/Interleukin receptor TIR domain"/>
    <property type="match status" value="1"/>
</dbReference>
<keyword evidence="4" id="KW-0963">Cytoplasm</keyword>
<dbReference type="EC" id="3.2.2.6" evidence="3"/>
<reference evidence="14" key="1">
    <citation type="submission" date="2018-08" db="EMBL/GenBank/DDBJ databases">
        <authorList>
            <person name="Cornetti L."/>
        </authorList>
    </citation>
    <scope>NUCLEOTIDE SEQUENCE</scope>
    <source>
        <strain evidence="14">OM-SAIQ-clone2</strain>
    </source>
</reference>
<dbReference type="CDD" id="cd24153">
    <property type="entry name" value="SARM1_N"/>
    <property type="match status" value="1"/>
</dbReference>
<evidence type="ECO:0000256" key="10">
    <source>
        <dbReference type="ARBA" id="ARBA00047304"/>
    </source>
</evidence>
<dbReference type="GO" id="GO:0005737">
    <property type="term" value="C:cytoplasm"/>
    <property type="evidence" value="ECO:0007669"/>
    <property type="project" value="UniProtKB-SubCell"/>
</dbReference>
<dbReference type="FunFam" id="3.40.50.10140:FF:000012">
    <property type="entry name" value="Sterile alpha and TIR motif-containing protein"/>
    <property type="match status" value="1"/>
</dbReference>
<comment type="catalytic activity">
    <reaction evidence="10">
        <text>NAD(+) + H2O = ADP-D-ribose + nicotinamide + H(+)</text>
        <dbReference type="Rhea" id="RHEA:16301"/>
        <dbReference type="ChEBI" id="CHEBI:15377"/>
        <dbReference type="ChEBI" id="CHEBI:15378"/>
        <dbReference type="ChEBI" id="CHEBI:17154"/>
        <dbReference type="ChEBI" id="CHEBI:57540"/>
        <dbReference type="ChEBI" id="CHEBI:57967"/>
        <dbReference type="EC" id="3.2.2.6"/>
    </reaction>
    <physiologicalReaction direction="left-to-right" evidence="10">
        <dbReference type="Rhea" id="RHEA:16302"/>
    </physiologicalReaction>
</comment>
<dbReference type="Pfam" id="PF13676">
    <property type="entry name" value="TIR_2"/>
    <property type="match status" value="1"/>
</dbReference>
<feature type="region of interest" description="Disordered" evidence="11">
    <location>
        <begin position="1139"/>
        <end position="1197"/>
    </location>
</feature>
<evidence type="ECO:0000259" key="12">
    <source>
        <dbReference type="PROSITE" id="PS50104"/>
    </source>
</evidence>
<evidence type="ECO:0000256" key="9">
    <source>
        <dbReference type="ARBA" id="ARBA00023027"/>
    </source>
</evidence>
<evidence type="ECO:0000256" key="2">
    <source>
        <dbReference type="ARBA" id="ARBA00008291"/>
    </source>
</evidence>
<evidence type="ECO:0000256" key="11">
    <source>
        <dbReference type="SAM" id="MobiDB-lite"/>
    </source>
</evidence>
<feature type="domain" description="SAM" evidence="13">
    <location>
        <begin position="845"/>
        <end position="910"/>
    </location>
</feature>
<keyword evidence="9" id="KW-0520">NAD</keyword>
<feature type="region of interest" description="Disordered" evidence="11">
    <location>
        <begin position="1339"/>
        <end position="1415"/>
    </location>
</feature>
<dbReference type="InterPro" id="IPR035897">
    <property type="entry name" value="Toll_tir_struct_dom_sf"/>
</dbReference>
<proteinExistence type="evidence at transcript level"/>
<dbReference type="FunFam" id="1.10.150.50:FF:000056">
    <property type="entry name" value="Ectoderm-expressed 4, isoform D"/>
    <property type="match status" value="1"/>
</dbReference>
<evidence type="ECO:0000256" key="5">
    <source>
        <dbReference type="ARBA" id="ARBA00022588"/>
    </source>
</evidence>
<name>A0A4Y7NLD5_9CRUS</name>
<feature type="region of interest" description="Disordered" evidence="11">
    <location>
        <begin position="101"/>
        <end position="126"/>
    </location>
</feature>
<dbReference type="Pfam" id="PF00536">
    <property type="entry name" value="SAM_1"/>
    <property type="match status" value="1"/>
</dbReference>
<keyword evidence="5" id="KW-0399">Innate immunity</keyword>
<dbReference type="GO" id="GO:0061809">
    <property type="term" value="F:NAD+ nucleosidase activity, cyclic ADP-ribose generating"/>
    <property type="evidence" value="ECO:0007669"/>
    <property type="project" value="UniProtKB-EC"/>
</dbReference>
<dbReference type="Pfam" id="PF07647">
    <property type="entry name" value="SAM_2"/>
    <property type="match status" value="1"/>
</dbReference>
<dbReference type="GO" id="GO:0045087">
    <property type="term" value="P:innate immune response"/>
    <property type="evidence" value="ECO:0007669"/>
    <property type="project" value="UniProtKB-KW"/>
</dbReference>
<dbReference type="SUPFAM" id="SSF48371">
    <property type="entry name" value="ARM repeat"/>
    <property type="match status" value="1"/>
</dbReference>